<keyword evidence="2" id="KW-1185">Reference proteome</keyword>
<evidence type="ECO:0000313" key="1">
    <source>
        <dbReference type="EMBL" id="GLR12951.1"/>
    </source>
</evidence>
<proteinExistence type="predicted"/>
<protein>
    <submittedName>
        <fullName evidence="1">Uncharacterized protein</fullName>
    </submittedName>
</protein>
<accession>A0ABQ5YDA8</accession>
<comment type="caution">
    <text evidence="1">The sequence shown here is derived from an EMBL/GenBank/DDBJ whole genome shotgun (WGS) entry which is preliminary data.</text>
</comment>
<dbReference type="RefSeq" id="WP_284196074.1">
    <property type="nucleotide sequence ID" value="NZ_BSOG01000002.1"/>
</dbReference>
<gene>
    <name evidence="1" type="ORF">GCM10007907_17410</name>
</gene>
<sequence>MQFDPVEAAHFSMLSRNPFPHMLIDQALLQIAGGDVQGSQFRKDALAAAGWRHSSLVPFGKYPDEAASAFNRLREALAVTEEPAAILAKLKQA</sequence>
<reference evidence="2" key="1">
    <citation type="journal article" date="2019" name="Int. J. Syst. Evol. Microbiol.">
        <title>The Global Catalogue of Microorganisms (GCM) 10K type strain sequencing project: providing services to taxonomists for standard genome sequencing and annotation.</title>
        <authorList>
            <consortium name="The Broad Institute Genomics Platform"/>
            <consortium name="The Broad Institute Genome Sequencing Center for Infectious Disease"/>
            <person name="Wu L."/>
            <person name="Ma J."/>
        </authorList>
    </citation>
    <scope>NUCLEOTIDE SEQUENCE [LARGE SCALE GENOMIC DNA]</scope>
    <source>
        <strain evidence="2">NBRC 110044</strain>
    </source>
</reference>
<evidence type="ECO:0000313" key="2">
    <source>
        <dbReference type="Proteomes" id="UP001156706"/>
    </source>
</evidence>
<dbReference type="Proteomes" id="UP001156706">
    <property type="component" value="Unassembled WGS sequence"/>
</dbReference>
<organism evidence="1 2">
    <name type="scientific">Chitinimonas prasina</name>
    <dbReference type="NCBI Taxonomy" id="1434937"/>
    <lineage>
        <taxon>Bacteria</taxon>
        <taxon>Pseudomonadati</taxon>
        <taxon>Pseudomonadota</taxon>
        <taxon>Betaproteobacteria</taxon>
        <taxon>Neisseriales</taxon>
        <taxon>Chitinibacteraceae</taxon>
        <taxon>Chitinimonas</taxon>
    </lineage>
</organism>
<dbReference type="EMBL" id="BSOG01000002">
    <property type="protein sequence ID" value="GLR12951.1"/>
    <property type="molecule type" value="Genomic_DNA"/>
</dbReference>
<name>A0ABQ5YDA8_9NEIS</name>